<keyword evidence="3" id="KW-1185">Reference proteome</keyword>
<dbReference type="GO" id="GO:0003677">
    <property type="term" value="F:DNA binding"/>
    <property type="evidence" value="ECO:0007669"/>
    <property type="project" value="UniProtKB-KW"/>
</dbReference>
<keyword evidence="2" id="KW-0238">DNA-binding</keyword>
<dbReference type="Gene3D" id="1.10.150.280">
    <property type="entry name" value="AF1531-like domain"/>
    <property type="match status" value="1"/>
</dbReference>
<protein>
    <submittedName>
        <fullName evidence="2">ComEA family DNA-binding protein</fullName>
    </submittedName>
</protein>
<comment type="caution">
    <text evidence="2">The sequence shown here is derived from an EMBL/GenBank/DDBJ whole genome shotgun (WGS) entry which is preliminary data.</text>
</comment>
<dbReference type="Proteomes" id="UP001594351">
    <property type="component" value="Unassembled WGS sequence"/>
</dbReference>
<dbReference type="InterPro" id="IPR004509">
    <property type="entry name" value="Competence_ComEA_HhH"/>
</dbReference>
<dbReference type="NCBIfam" id="TIGR00426">
    <property type="entry name" value="competence protein ComEA helix-hairpin-helix repeat region"/>
    <property type="match status" value="1"/>
</dbReference>
<reference evidence="2 3" key="1">
    <citation type="submission" date="2024-09" db="EMBL/GenBank/DDBJ databases">
        <title>Laminarin stimulates single cell rates of sulfate reduction while oxygen inhibits transcriptomic activity in coastal marine sediment.</title>
        <authorList>
            <person name="Lindsay M."/>
            <person name="Orcutt B."/>
            <person name="Emerson D."/>
            <person name="Stepanauskas R."/>
            <person name="D'Angelo T."/>
        </authorList>
    </citation>
    <scope>NUCLEOTIDE SEQUENCE [LARGE SCALE GENOMIC DNA]</scope>
    <source>
        <strain evidence="2">SAG AM-311-K15</strain>
    </source>
</reference>
<feature type="compositionally biased region" description="Basic and acidic residues" evidence="1">
    <location>
        <begin position="54"/>
        <end position="74"/>
    </location>
</feature>
<name>A0ABV6YVZ9_UNCC1</name>
<dbReference type="InterPro" id="IPR051675">
    <property type="entry name" value="Endo/Exo/Phosphatase_dom_1"/>
</dbReference>
<organism evidence="2 3">
    <name type="scientific">candidate division CSSED10-310 bacterium</name>
    <dbReference type="NCBI Taxonomy" id="2855610"/>
    <lineage>
        <taxon>Bacteria</taxon>
        <taxon>Bacteria division CSSED10-310</taxon>
    </lineage>
</organism>
<evidence type="ECO:0000313" key="2">
    <source>
        <dbReference type="EMBL" id="MFC1850376.1"/>
    </source>
</evidence>
<dbReference type="EMBL" id="JBHPBY010000095">
    <property type="protein sequence ID" value="MFC1850376.1"/>
    <property type="molecule type" value="Genomic_DNA"/>
</dbReference>
<dbReference type="PANTHER" id="PTHR21180:SF32">
    <property type="entry name" value="ENDONUCLEASE_EXONUCLEASE_PHOSPHATASE FAMILY DOMAIN-CONTAINING PROTEIN 1"/>
    <property type="match status" value="1"/>
</dbReference>
<dbReference type="SUPFAM" id="SSF47781">
    <property type="entry name" value="RuvA domain 2-like"/>
    <property type="match status" value="1"/>
</dbReference>
<evidence type="ECO:0000256" key="1">
    <source>
        <dbReference type="SAM" id="MobiDB-lite"/>
    </source>
</evidence>
<dbReference type="Pfam" id="PF12836">
    <property type="entry name" value="HHH_3"/>
    <property type="match status" value="1"/>
</dbReference>
<proteinExistence type="predicted"/>
<dbReference type="InterPro" id="IPR010994">
    <property type="entry name" value="RuvA_2-like"/>
</dbReference>
<gene>
    <name evidence="2" type="ORF">ACFL27_09320</name>
</gene>
<sequence length="145" mass="16095">MRFTRIQMIIITLAVFLLGTSGLHYLLRLSTQPQPPAQQVQFEGETVIESNLAEPKRLPLKKGGEDSTDIKTESDPSTSGLVNINTAQKSELMKLKELGSTLCDSIILFREEGGAFKKIDDLLNVEGMTPEKFERIKSNISIGEE</sequence>
<feature type="region of interest" description="Disordered" evidence="1">
    <location>
        <begin position="53"/>
        <end position="82"/>
    </location>
</feature>
<accession>A0ABV6YVZ9</accession>
<evidence type="ECO:0000313" key="3">
    <source>
        <dbReference type="Proteomes" id="UP001594351"/>
    </source>
</evidence>
<dbReference type="PANTHER" id="PTHR21180">
    <property type="entry name" value="ENDONUCLEASE/EXONUCLEASE/PHOSPHATASE FAMILY DOMAIN-CONTAINING PROTEIN 1"/>
    <property type="match status" value="1"/>
</dbReference>